<dbReference type="AlphaFoldDB" id="A0AA96WT42"/>
<organism evidence="1">
    <name type="scientific">Leptolyngbya boryana CZ1</name>
    <dbReference type="NCBI Taxonomy" id="3060204"/>
    <lineage>
        <taxon>Bacteria</taxon>
        <taxon>Bacillati</taxon>
        <taxon>Cyanobacteriota</taxon>
        <taxon>Cyanophyceae</taxon>
        <taxon>Leptolyngbyales</taxon>
        <taxon>Leptolyngbyaceae</taxon>
        <taxon>Leptolyngbya group</taxon>
        <taxon>Leptolyngbya</taxon>
    </lineage>
</organism>
<evidence type="ECO:0000313" key="1">
    <source>
        <dbReference type="EMBL" id="WNZ45216.1"/>
    </source>
</evidence>
<sequence length="87" mass="9557">MFARSYLTLVGSENRIELLQSAVQLLDRSPMLNLCLHSSNWGNGCRAKSWAIGSGTEKRTAPTFFMICDESSLPSPIAEQQLLSLAP</sequence>
<name>A0AA96WT42_LEPBY</name>
<dbReference type="EMBL" id="CP130144">
    <property type="protein sequence ID" value="WNZ45216.1"/>
    <property type="molecule type" value="Genomic_DNA"/>
</dbReference>
<accession>A0AA96WT42</accession>
<reference evidence="1" key="1">
    <citation type="journal article" date="2023" name="Plants (Basel)">
        <title>Genomic Analysis of Leptolyngbya boryana CZ1 Reveals Efficient Carbon Fixation Modules.</title>
        <authorList>
            <person name="Bai X."/>
            <person name="Wang H."/>
            <person name="Cheng W."/>
            <person name="Wang J."/>
            <person name="Ma M."/>
            <person name="Hu H."/>
            <person name="Song Z."/>
            <person name="Ma H."/>
            <person name="Fan Y."/>
            <person name="Du C."/>
            <person name="Xu J."/>
        </authorList>
    </citation>
    <scope>NUCLEOTIDE SEQUENCE</scope>
    <source>
        <strain evidence="1">CZ1</strain>
    </source>
</reference>
<gene>
    <name evidence="1" type="ORF">Q2T42_25855</name>
</gene>
<protein>
    <submittedName>
        <fullName evidence="1">Uncharacterized protein</fullName>
    </submittedName>
</protein>
<reference evidence="1" key="2">
    <citation type="submission" date="2023-07" db="EMBL/GenBank/DDBJ databases">
        <authorList>
            <person name="Bai X.-H."/>
            <person name="Wang H.-H."/>
            <person name="Wang J."/>
            <person name="Ma M.-Y."/>
            <person name="Hu H.-H."/>
            <person name="Song Z.-L."/>
            <person name="Ma H.-G."/>
            <person name="Fan Y."/>
            <person name="Du C.-Y."/>
            <person name="Xu J.-C."/>
        </authorList>
    </citation>
    <scope>NUCLEOTIDE SEQUENCE</scope>
    <source>
        <strain evidence="1">CZ1</strain>
    </source>
</reference>
<dbReference type="RefSeq" id="WP_316426944.1">
    <property type="nucleotide sequence ID" value="NZ_CP130144.1"/>
</dbReference>
<proteinExistence type="predicted"/>